<keyword evidence="3" id="KW-0119">Carbohydrate metabolism</keyword>
<dbReference type="SMART" id="SM01217">
    <property type="entry name" value="Fn3_like"/>
    <property type="match status" value="1"/>
</dbReference>
<keyword evidence="2 4" id="KW-0378">Hydrolase</keyword>
<name>A0A9X2H8A4_9MICO</name>
<dbReference type="Proteomes" id="UP001139722">
    <property type="component" value="Unassembled WGS sequence"/>
</dbReference>
<dbReference type="Gene3D" id="2.60.40.10">
    <property type="entry name" value="Immunoglobulins"/>
    <property type="match status" value="1"/>
</dbReference>
<dbReference type="PRINTS" id="PR00133">
    <property type="entry name" value="GLHYDRLASE3"/>
</dbReference>
<dbReference type="Pfam" id="PF01915">
    <property type="entry name" value="Glyco_hydro_3_C"/>
    <property type="match status" value="1"/>
</dbReference>
<dbReference type="RefSeq" id="WP_197738066.1">
    <property type="nucleotide sequence ID" value="NZ_JAMZDY010000001.1"/>
</dbReference>
<dbReference type="AlphaFoldDB" id="A0A9X2H8A4"/>
<evidence type="ECO:0000259" key="5">
    <source>
        <dbReference type="SMART" id="SM01217"/>
    </source>
</evidence>
<dbReference type="SUPFAM" id="SSF51445">
    <property type="entry name" value="(Trans)glycosidases"/>
    <property type="match status" value="1"/>
</dbReference>
<dbReference type="Gene3D" id="3.40.50.1700">
    <property type="entry name" value="Glycoside hydrolase family 3 C-terminal domain"/>
    <property type="match status" value="1"/>
</dbReference>
<evidence type="ECO:0000256" key="2">
    <source>
        <dbReference type="ARBA" id="ARBA00022801"/>
    </source>
</evidence>
<dbReference type="InterPro" id="IPR001764">
    <property type="entry name" value="Glyco_hydro_3_N"/>
</dbReference>
<dbReference type="InterPro" id="IPR013783">
    <property type="entry name" value="Ig-like_fold"/>
</dbReference>
<accession>A0A9X2H8A4</accession>
<dbReference type="Pfam" id="PF14310">
    <property type="entry name" value="Fn3-like"/>
    <property type="match status" value="1"/>
</dbReference>
<dbReference type="InterPro" id="IPR019800">
    <property type="entry name" value="Glyco_hydro_3_AS"/>
</dbReference>
<dbReference type="InterPro" id="IPR002772">
    <property type="entry name" value="Glyco_hydro_3_C"/>
</dbReference>
<evidence type="ECO:0000256" key="3">
    <source>
        <dbReference type="ARBA" id="ARBA00023277"/>
    </source>
</evidence>
<dbReference type="InterPro" id="IPR026891">
    <property type="entry name" value="Fn3-like"/>
</dbReference>
<dbReference type="InterPro" id="IPR036881">
    <property type="entry name" value="Glyco_hydro_3_C_sf"/>
</dbReference>
<proteinExistence type="inferred from homology"/>
<dbReference type="InterPro" id="IPR050288">
    <property type="entry name" value="Cellulose_deg_GH3"/>
</dbReference>
<dbReference type="InterPro" id="IPR017853">
    <property type="entry name" value="GH"/>
</dbReference>
<comment type="caution">
    <text evidence="6">The sequence shown here is derived from an EMBL/GenBank/DDBJ whole genome shotgun (WGS) entry which is preliminary data.</text>
</comment>
<organism evidence="6 7">
    <name type="scientific">Agromyces terreus</name>
    <dbReference type="NCBI Taxonomy" id="424795"/>
    <lineage>
        <taxon>Bacteria</taxon>
        <taxon>Bacillati</taxon>
        <taxon>Actinomycetota</taxon>
        <taxon>Actinomycetes</taxon>
        <taxon>Micrococcales</taxon>
        <taxon>Microbacteriaceae</taxon>
        <taxon>Agromyces</taxon>
    </lineage>
</organism>
<dbReference type="PROSITE" id="PS00775">
    <property type="entry name" value="GLYCOSYL_HYDROL_F3"/>
    <property type="match status" value="1"/>
</dbReference>
<feature type="domain" description="Fibronectin type III-like" evidence="5">
    <location>
        <begin position="585"/>
        <end position="655"/>
    </location>
</feature>
<sequence length="750" mass="77514">MNGLPSSAAPAEPTGELTLSEAASLLSGADMASTKALPERGIPSVLMTDGSNGLAMNLPDFSGKVPATCFPTSSALAATWDPALVGQVAGAIAREASAAGADVLLSPGMNLKRSPLGGRNFEYYSEDPLLTGELAVGFVEGVQGEGVGACVKHFVANNQETDRMRVSADVSERALRELYLRAFEEVVTRAKPWLVMASYNRVNGTYVSEDERLLTGILREEWGFDGVVVSDWGAVDDRVRALRAGLDLEMPSTSGASDAQVVAAVDAGTLDADVVHRSARRVADLAVRAAASGTHRGESSTTAPSAADLAITAAERSTVLLRNEHGVLPLAPTAGVAVIGAYASAPRFQGGGSAGVQPKQPAGSIVDAVGARHAGTVEYAPGYADDGLTRDPALLEQAVSVAAAADVAIVVVGSPESAESEGYDRADLGLPEAQNELVAAVAAAARSTVVVVISGGPVRTEAWRTSVDAIVSTGLAGQGVSLGLASILVGDADPGGRLAETWPRELADTPSFLSFPGEGGHSAYGEGIFVGYRGHDRTGGEVAFPFGHGLSYGETRFEDLAVSPSASGWSVEVTVVNVSERAAREVVQLYVEAPDHAARRAPRALVGFAAVAVAPGQTTRVRIEVPRRALERWDEAAACWTLDSGAHTIVAARSSRDAVLRHEIDVVGDDLRMPLTADSTLVEWLEHPAVGPALIAAVTEADPSGRTTGMLTNPMAVLMIGGLPIHRLAVDAGNALTLDLLDRVAGSQTD</sequence>
<dbReference type="PANTHER" id="PTHR42715:SF10">
    <property type="entry name" value="BETA-GLUCOSIDASE"/>
    <property type="match status" value="1"/>
</dbReference>
<evidence type="ECO:0000313" key="6">
    <source>
        <dbReference type="EMBL" id="MCP2371824.1"/>
    </source>
</evidence>
<evidence type="ECO:0000256" key="4">
    <source>
        <dbReference type="RuleBase" id="RU361161"/>
    </source>
</evidence>
<dbReference type="InterPro" id="IPR036962">
    <property type="entry name" value="Glyco_hydro_3_N_sf"/>
</dbReference>
<comment type="similarity">
    <text evidence="1 4">Belongs to the glycosyl hydrolase 3 family.</text>
</comment>
<gene>
    <name evidence="6" type="ORF">BJ978_002500</name>
</gene>
<dbReference type="EC" id="3.2.1.21" evidence="6"/>
<dbReference type="GO" id="GO:0005975">
    <property type="term" value="P:carbohydrate metabolic process"/>
    <property type="evidence" value="ECO:0007669"/>
    <property type="project" value="InterPro"/>
</dbReference>
<dbReference type="PANTHER" id="PTHR42715">
    <property type="entry name" value="BETA-GLUCOSIDASE"/>
    <property type="match status" value="1"/>
</dbReference>
<reference evidence="6" key="1">
    <citation type="submission" date="2022-06" db="EMBL/GenBank/DDBJ databases">
        <title>Sequencing the genomes of 1000 actinobacteria strains.</title>
        <authorList>
            <person name="Klenk H.-P."/>
        </authorList>
    </citation>
    <scope>NUCLEOTIDE SEQUENCE</scope>
    <source>
        <strain evidence="6">DSM 22016</strain>
    </source>
</reference>
<dbReference type="GO" id="GO:0008422">
    <property type="term" value="F:beta-glucosidase activity"/>
    <property type="evidence" value="ECO:0007669"/>
    <property type="project" value="UniProtKB-EC"/>
</dbReference>
<protein>
    <submittedName>
        <fullName evidence="6">Beta-glucosidase</fullName>
        <ecNumber evidence="6">3.2.1.21</ecNumber>
    </submittedName>
</protein>
<dbReference type="EMBL" id="JAMZDY010000001">
    <property type="protein sequence ID" value="MCP2371824.1"/>
    <property type="molecule type" value="Genomic_DNA"/>
</dbReference>
<dbReference type="Pfam" id="PF00933">
    <property type="entry name" value="Glyco_hydro_3"/>
    <property type="match status" value="1"/>
</dbReference>
<evidence type="ECO:0000256" key="1">
    <source>
        <dbReference type="ARBA" id="ARBA00005336"/>
    </source>
</evidence>
<keyword evidence="4 6" id="KW-0326">Glycosidase</keyword>
<keyword evidence="7" id="KW-1185">Reference proteome</keyword>
<evidence type="ECO:0000313" key="7">
    <source>
        <dbReference type="Proteomes" id="UP001139722"/>
    </source>
</evidence>
<dbReference type="SUPFAM" id="SSF52279">
    <property type="entry name" value="Beta-D-glucan exohydrolase, C-terminal domain"/>
    <property type="match status" value="1"/>
</dbReference>
<dbReference type="Gene3D" id="3.20.20.300">
    <property type="entry name" value="Glycoside hydrolase, family 3, N-terminal domain"/>
    <property type="match status" value="1"/>
</dbReference>